<dbReference type="STRING" id="1802723.A2675_02405"/>
<evidence type="ECO:0000313" key="2">
    <source>
        <dbReference type="Proteomes" id="UP000176997"/>
    </source>
</evidence>
<proteinExistence type="predicted"/>
<dbReference type="Gene3D" id="1.10.1670.10">
    <property type="entry name" value="Helix-hairpin-Helix base-excision DNA repair enzymes (C-terminal)"/>
    <property type="match status" value="1"/>
</dbReference>
<dbReference type="EMBL" id="MHUS01000019">
    <property type="protein sequence ID" value="OHA80722.1"/>
    <property type="molecule type" value="Genomic_DNA"/>
</dbReference>
<evidence type="ECO:0008006" key="3">
    <source>
        <dbReference type="Google" id="ProtNLM"/>
    </source>
</evidence>
<dbReference type="Proteomes" id="UP000176997">
    <property type="component" value="Unassembled WGS sequence"/>
</dbReference>
<accession>A0A1G2S823</accession>
<dbReference type="GO" id="GO:0006281">
    <property type="term" value="P:DNA repair"/>
    <property type="evidence" value="ECO:0007669"/>
    <property type="project" value="InterPro"/>
</dbReference>
<dbReference type="AlphaFoldDB" id="A0A1G2S823"/>
<evidence type="ECO:0000313" key="1">
    <source>
        <dbReference type="EMBL" id="OHA80722.1"/>
    </source>
</evidence>
<organism evidence="1 2">
    <name type="scientific">Candidatus Yonathbacteria bacterium RIFCSPHIGHO2_01_FULL_51_10</name>
    <dbReference type="NCBI Taxonomy" id="1802723"/>
    <lineage>
        <taxon>Bacteria</taxon>
        <taxon>Candidatus Yonathiibacteriota</taxon>
    </lineage>
</organism>
<dbReference type="GO" id="GO:0003824">
    <property type="term" value="F:catalytic activity"/>
    <property type="evidence" value="ECO:0007669"/>
    <property type="project" value="InterPro"/>
</dbReference>
<comment type="caution">
    <text evidence="1">The sequence shown here is derived from an EMBL/GenBank/DDBJ whole genome shotgun (WGS) entry which is preliminary data.</text>
</comment>
<dbReference type="InterPro" id="IPR023170">
    <property type="entry name" value="HhH_base_excis_C"/>
</dbReference>
<dbReference type="InterPro" id="IPR011257">
    <property type="entry name" value="DNA_glycosylase"/>
</dbReference>
<reference evidence="1 2" key="1">
    <citation type="journal article" date="2016" name="Nat. Commun.">
        <title>Thousands of microbial genomes shed light on interconnected biogeochemical processes in an aquifer system.</title>
        <authorList>
            <person name="Anantharaman K."/>
            <person name="Brown C.T."/>
            <person name="Hug L.A."/>
            <person name="Sharon I."/>
            <person name="Castelle C.J."/>
            <person name="Probst A.J."/>
            <person name="Thomas B.C."/>
            <person name="Singh A."/>
            <person name="Wilkins M.J."/>
            <person name="Karaoz U."/>
            <person name="Brodie E.L."/>
            <person name="Williams K.H."/>
            <person name="Hubbard S.S."/>
            <person name="Banfield J.F."/>
        </authorList>
    </citation>
    <scope>NUCLEOTIDE SEQUENCE [LARGE SCALE GENOMIC DNA]</scope>
</reference>
<sequence length="333" mass="37016">MVTKALRPEKAAVTVHHDRLHEVLRQLVDAYLSKKYLYTEFHAHNGSAPQHWGIPRGVVAGSLEHRLFLFFTTVLTIRSESDAVFRQMVRLYKEQPVLFDPQVAGVMELSEVQALLKDVGYIHPNQGASRWIVCAGGLGRRFGGDPLNIFLGRKSIDEVYRSIQMKGGKKLLSGFGPKLLSLLALFYEELELVPCLEGVFPVDLHVQRICITLGIVTGSGIVDAAYTLAEVLRTALWEACRDMGINPFDAAHAFWFLGSKGCWQCHRVSGIEQVCPLASECSGNHASTALYHRKGRWDFDDQRRRPKGVQQGALPGLALEVLKRRGGGSRNGV</sequence>
<dbReference type="SUPFAM" id="SSF48150">
    <property type="entry name" value="DNA-glycosylase"/>
    <property type="match status" value="1"/>
</dbReference>
<name>A0A1G2S823_9BACT</name>
<gene>
    <name evidence="1" type="ORF">A2675_02405</name>
</gene>
<protein>
    <recommendedName>
        <fullName evidence="3">HhH-GPD domain-containing protein</fullName>
    </recommendedName>
</protein>